<comment type="pathway">
    <text evidence="1">Pyrimidine metabolism; dTTP biosynthesis.</text>
</comment>
<dbReference type="InterPro" id="IPR045097">
    <property type="entry name" value="Thymidate_synth/dCMP_Mease"/>
</dbReference>
<dbReference type="InterPro" id="IPR023451">
    <property type="entry name" value="Thymidate_synth/dCMP_Mease_dom"/>
</dbReference>
<dbReference type="GO" id="GO:0005829">
    <property type="term" value="C:cytosol"/>
    <property type="evidence" value="ECO:0007669"/>
    <property type="project" value="TreeGrafter"/>
</dbReference>
<name>A0A0N4XJJ3_NIPBR</name>
<organism evidence="14">
    <name type="scientific">Nippostrongylus brasiliensis</name>
    <name type="common">Rat hookworm</name>
    <dbReference type="NCBI Taxonomy" id="27835"/>
    <lineage>
        <taxon>Eukaryota</taxon>
        <taxon>Metazoa</taxon>
        <taxon>Ecdysozoa</taxon>
        <taxon>Nematoda</taxon>
        <taxon>Chromadorea</taxon>
        <taxon>Rhabditida</taxon>
        <taxon>Rhabditina</taxon>
        <taxon>Rhabditomorpha</taxon>
        <taxon>Strongyloidea</taxon>
        <taxon>Heligmosomidae</taxon>
        <taxon>Nippostrongylus</taxon>
    </lineage>
</organism>
<accession>A0A0N4XJJ3</accession>
<feature type="active site" evidence="10">
    <location>
        <position position="140"/>
    </location>
</feature>
<reference evidence="12 13" key="2">
    <citation type="submission" date="2018-11" db="EMBL/GenBank/DDBJ databases">
        <authorList>
            <consortium name="Pathogen Informatics"/>
        </authorList>
    </citation>
    <scope>NUCLEOTIDE SEQUENCE [LARGE SCALE GENOMIC DNA]</scope>
</reference>
<evidence type="ECO:0000256" key="10">
    <source>
        <dbReference type="PROSITE-ProRule" id="PRU10016"/>
    </source>
</evidence>
<dbReference type="EC" id="2.1.1.45" evidence="3"/>
<protein>
    <recommendedName>
        <fullName evidence="4">Thymidylate synthase</fullName>
        <ecNumber evidence="3">2.1.1.45</ecNumber>
    </recommendedName>
</protein>
<dbReference type="PROSITE" id="PS00091">
    <property type="entry name" value="THYMIDYLATE_SYNTHASE"/>
    <property type="match status" value="1"/>
</dbReference>
<comment type="similarity">
    <text evidence="2">Belongs to the thymidylate synthase family.</text>
</comment>
<dbReference type="UniPathway" id="UPA00575"/>
<sequence length="258" mass="28778">MFGMSVIVVVLAGCKRQSLRADVKLGDYERSSFPLLSFSKICAEIGKTHIWDANGSREFLDNLGFTDRAQGDLGPVYGFQWRHFGAKYEGPKTSADDYKGQGVDQLAEVIHQIRHDPNSRRIIMSAWNPSDLKLMALPPCHTLCQFFVQDGELSCQLYQRSGDMGLGVPFNIASYGLLTHMIAHVCGLKGGDLVHTLGDAHVYKNHVEALQMQLQRKPTAFPTVEFGEGIKEIDDFTTEKIILKNYKPQGPIKMDMAV</sequence>
<dbReference type="Proteomes" id="UP000271162">
    <property type="component" value="Unassembled WGS sequence"/>
</dbReference>
<dbReference type="SUPFAM" id="SSF55831">
    <property type="entry name" value="Thymidylate synthase/dCMP hydroxymethylase"/>
    <property type="match status" value="1"/>
</dbReference>
<comment type="function">
    <text evidence="9">Catalyzes the reductive methylation of 2'-deoxyuridine 5'-monophosphate (dUMP) to thymidine 5'-monophosphate (dTMP), using the cosubstrate, 5,10- methylenetetrahydrofolate (CH2H4folate) as a 1-carbon donor and reductant and contributes to the de novo mitochondrial thymidylate biosynthesis pathway.</text>
</comment>
<dbReference type="AlphaFoldDB" id="A0A0N4XJJ3"/>
<evidence type="ECO:0000259" key="11">
    <source>
        <dbReference type="Pfam" id="PF00303"/>
    </source>
</evidence>
<proteinExistence type="inferred from homology"/>
<evidence type="ECO:0000256" key="4">
    <source>
        <dbReference type="ARBA" id="ARBA00015931"/>
    </source>
</evidence>
<dbReference type="OMA" id="CMLTMRS"/>
<dbReference type="PRINTS" id="PR00108">
    <property type="entry name" value="THYMDSNTHASE"/>
</dbReference>
<dbReference type="WBParaSite" id="NBR_0000269501-mRNA-1">
    <property type="protein sequence ID" value="NBR_0000269501-mRNA-1"/>
    <property type="gene ID" value="NBR_0000269501"/>
</dbReference>
<dbReference type="GO" id="GO:0005739">
    <property type="term" value="C:mitochondrion"/>
    <property type="evidence" value="ECO:0007669"/>
    <property type="project" value="TreeGrafter"/>
</dbReference>
<dbReference type="CDD" id="cd00351">
    <property type="entry name" value="TS_Pyrimidine_HMase"/>
    <property type="match status" value="1"/>
</dbReference>
<evidence type="ECO:0000313" key="13">
    <source>
        <dbReference type="Proteomes" id="UP000271162"/>
    </source>
</evidence>
<evidence type="ECO:0000313" key="12">
    <source>
        <dbReference type="EMBL" id="VDL66285.1"/>
    </source>
</evidence>
<dbReference type="GO" id="GO:0006235">
    <property type="term" value="P:dTTP biosynthetic process"/>
    <property type="evidence" value="ECO:0007669"/>
    <property type="project" value="UniProtKB-UniPathway"/>
</dbReference>
<dbReference type="GO" id="GO:0004799">
    <property type="term" value="F:thymidylate synthase activity"/>
    <property type="evidence" value="ECO:0007669"/>
    <property type="project" value="UniProtKB-EC"/>
</dbReference>
<dbReference type="EMBL" id="UYSL01003330">
    <property type="protein sequence ID" value="VDL66285.1"/>
    <property type="molecule type" value="Genomic_DNA"/>
</dbReference>
<dbReference type="GO" id="GO:0006231">
    <property type="term" value="P:dTMP biosynthetic process"/>
    <property type="evidence" value="ECO:0007669"/>
    <property type="project" value="InterPro"/>
</dbReference>
<dbReference type="InterPro" id="IPR036926">
    <property type="entry name" value="Thymidate_synth/dCMP_Mease_sf"/>
</dbReference>
<evidence type="ECO:0000256" key="5">
    <source>
        <dbReference type="ARBA" id="ARBA00022603"/>
    </source>
</evidence>
<comment type="catalytic activity">
    <reaction evidence="8">
        <text>dUMP + (6R)-5,10-methylene-5,6,7,8-tetrahydrofolate = 7,8-dihydrofolate + dTMP</text>
        <dbReference type="Rhea" id="RHEA:12104"/>
        <dbReference type="ChEBI" id="CHEBI:15636"/>
        <dbReference type="ChEBI" id="CHEBI:57451"/>
        <dbReference type="ChEBI" id="CHEBI:63528"/>
        <dbReference type="ChEBI" id="CHEBI:246422"/>
        <dbReference type="EC" id="2.1.1.45"/>
    </reaction>
    <physiologicalReaction direction="left-to-right" evidence="8">
        <dbReference type="Rhea" id="RHEA:12105"/>
    </physiologicalReaction>
</comment>
<keyword evidence="7" id="KW-0545">Nucleotide biosynthesis</keyword>
<keyword evidence="13" id="KW-1185">Reference proteome</keyword>
<evidence type="ECO:0000256" key="1">
    <source>
        <dbReference type="ARBA" id="ARBA00004992"/>
    </source>
</evidence>
<evidence type="ECO:0000256" key="3">
    <source>
        <dbReference type="ARBA" id="ARBA00011947"/>
    </source>
</evidence>
<keyword evidence="6" id="KW-0808">Transferase</keyword>
<reference evidence="14" key="1">
    <citation type="submission" date="2017-02" db="UniProtKB">
        <authorList>
            <consortium name="WormBaseParasite"/>
        </authorList>
    </citation>
    <scope>IDENTIFICATION</scope>
</reference>
<dbReference type="PANTHER" id="PTHR11548:SF2">
    <property type="entry name" value="THYMIDYLATE SYNTHASE"/>
    <property type="match status" value="1"/>
</dbReference>
<evidence type="ECO:0000256" key="6">
    <source>
        <dbReference type="ARBA" id="ARBA00022679"/>
    </source>
</evidence>
<gene>
    <name evidence="12" type="ORF">NBR_LOCUS2696</name>
</gene>
<evidence type="ECO:0000256" key="8">
    <source>
        <dbReference type="ARBA" id="ARBA00050752"/>
    </source>
</evidence>
<evidence type="ECO:0000256" key="9">
    <source>
        <dbReference type="ARBA" id="ARBA00056634"/>
    </source>
</evidence>
<evidence type="ECO:0000256" key="2">
    <source>
        <dbReference type="ARBA" id="ARBA00009972"/>
    </source>
</evidence>
<dbReference type="Pfam" id="PF00303">
    <property type="entry name" value="Thymidylat_synt"/>
    <property type="match status" value="1"/>
</dbReference>
<feature type="domain" description="Thymidylate synthase/dCMP hydroxymethylase" evidence="11">
    <location>
        <begin position="47"/>
        <end position="258"/>
    </location>
</feature>
<keyword evidence="5" id="KW-0489">Methyltransferase</keyword>
<evidence type="ECO:0000256" key="7">
    <source>
        <dbReference type="ARBA" id="ARBA00022727"/>
    </source>
</evidence>
<dbReference type="Gene3D" id="3.30.572.10">
    <property type="entry name" value="Thymidylate synthase/dCMP hydroxymethylase domain"/>
    <property type="match status" value="1"/>
</dbReference>
<dbReference type="GO" id="GO:0032259">
    <property type="term" value="P:methylation"/>
    <property type="evidence" value="ECO:0007669"/>
    <property type="project" value="UniProtKB-KW"/>
</dbReference>
<dbReference type="NCBIfam" id="TIGR03284">
    <property type="entry name" value="thym_sym"/>
    <property type="match status" value="1"/>
</dbReference>
<dbReference type="GO" id="GO:0046653">
    <property type="term" value="P:tetrahydrofolate metabolic process"/>
    <property type="evidence" value="ECO:0007669"/>
    <property type="project" value="UniProtKB-ARBA"/>
</dbReference>
<dbReference type="STRING" id="27835.A0A0N4XJJ3"/>
<dbReference type="PANTHER" id="PTHR11548">
    <property type="entry name" value="THYMIDYLATE SYNTHASE 1"/>
    <property type="match status" value="1"/>
</dbReference>
<evidence type="ECO:0000313" key="14">
    <source>
        <dbReference type="WBParaSite" id="NBR_0000269501-mRNA-1"/>
    </source>
</evidence>
<dbReference type="InterPro" id="IPR000398">
    <property type="entry name" value="Thymidylate_synthase"/>
</dbReference>
<dbReference type="InterPro" id="IPR020940">
    <property type="entry name" value="Thymidylate_synthase_AS"/>
</dbReference>
<dbReference type="FunFam" id="3.30.572.10:FF:000007">
    <property type="entry name" value="thymidylate synthase isoform X2"/>
    <property type="match status" value="1"/>
</dbReference>